<evidence type="ECO:0000313" key="2">
    <source>
        <dbReference type="Proteomes" id="UP000245974"/>
    </source>
</evidence>
<protein>
    <submittedName>
        <fullName evidence="1">Uncharacterized protein</fullName>
    </submittedName>
</protein>
<sequence length="86" mass="10034">MSQSYQLTIYQHGKLMGNFQTSSLQPLKDMKTLVEYLQPHDDLSFELYQVIEDTRFLMQKDGAMQLLGSKHLYQPCSMDILKELTT</sequence>
<proteinExistence type="predicted"/>
<gene>
    <name evidence="1" type="ORF">KPC_0348</name>
</gene>
<keyword evidence="2" id="KW-1185">Reference proteome</keyword>
<dbReference type="AlphaFoldDB" id="A0A2U3MUQ5"/>
<accession>A0A2U3MUQ5</accession>
<dbReference type="InParanoid" id="A0A2U3MUQ5"/>
<dbReference type="EMBL" id="OOGT01000009">
    <property type="protein sequence ID" value="SPL69170.1"/>
    <property type="molecule type" value="Genomic_DNA"/>
</dbReference>
<dbReference type="OrthoDB" id="6708726at2"/>
<name>A0A2U3MUQ5_9GAMM</name>
<evidence type="ECO:0000313" key="1">
    <source>
        <dbReference type="EMBL" id="SPL69170.1"/>
    </source>
</evidence>
<dbReference type="RefSeq" id="WP_004910162.1">
    <property type="nucleotide sequence ID" value="NZ_OOGT01000009.1"/>
</dbReference>
<organism evidence="1 2">
    <name type="scientific">Acinetobacter stercoris</name>
    <dbReference type="NCBI Taxonomy" id="2126983"/>
    <lineage>
        <taxon>Bacteria</taxon>
        <taxon>Pseudomonadati</taxon>
        <taxon>Pseudomonadota</taxon>
        <taxon>Gammaproteobacteria</taxon>
        <taxon>Moraxellales</taxon>
        <taxon>Moraxellaceae</taxon>
        <taxon>Acinetobacter</taxon>
    </lineage>
</organism>
<reference evidence="2" key="1">
    <citation type="submission" date="2018-03" db="EMBL/GenBank/DDBJ databases">
        <authorList>
            <person name="Blom J."/>
        </authorList>
    </citation>
    <scope>NUCLEOTIDE SEQUENCE [LARGE SCALE GENOMIC DNA]</scope>
    <source>
        <strain evidence="2">KPC-SM-21</strain>
    </source>
</reference>
<dbReference type="Proteomes" id="UP000245974">
    <property type="component" value="Unassembled WGS sequence"/>
</dbReference>